<protein>
    <recommendedName>
        <fullName evidence="10">Thiamine pyrimidine synthase</fullName>
    </recommendedName>
</protein>
<dbReference type="InterPro" id="IPR027939">
    <property type="entry name" value="NMT1/THI5"/>
</dbReference>
<dbReference type="InterPro" id="IPR006311">
    <property type="entry name" value="TAT_signal"/>
</dbReference>
<comment type="similarity">
    <text evidence="3">Belongs to the NMT1/THI5 family.</text>
</comment>
<dbReference type="PANTHER" id="PTHR31528">
    <property type="entry name" value="4-AMINO-5-HYDROXYMETHYL-2-METHYLPYRIMIDINE PHOSPHATE SYNTHASE THI11-RELATED"/>
    <property type="match status" value="1"/>
</dbReference>
<keyword evidence="8" id="KW-0784">Thiamine biosynthesis</keyword>
<evidence type="ECO:0000256" key="10">
    <source>
        <dbReference type="ARBA" id="ARBA00033171"/>
    </source>
</evidence>
<dbReference type="InterPro" id="IPR015168">
    <property type="entry name" value="SsuA/THI5"/>
</dbReference>
<evidence type="ECO:0000256" key="11">
    <source>
        <dbReference type="ARBA" id="ARBA00048179"/>
    </source>
</evidence>
<evidence type="ECO:0000313" key="13">
    <source>
        <dbReference type="EMBL" id="MFB9817970.1"/>
    </source>
</evidence>
<comment type="caution">
    <text evidence="13">The sequence shown here is derived from an EMBL/GenBank/DDBJ whole genome shotgun (WGS) entry which is preliminary data.</text>
</comment>
<comment type="function">
    <text evidence="1">Responsible for the formation of the pyrimidine heterocycle in the thiamine biosynthesis pathway. Catalyzes the formation of hydroxymethylpyrimidine phosphate (HMP-P) from histidine and pyridoxal phosphate (PLP). The protein uses PLP and the active site histidine to form HMP-P, generating an inactive enzyme. The enzyme can only undergo a single turnover, which suggests it is a suicide enzyme.</text>
</comment>
<keyword evidence="14" id="KW-1185">Reference proteome</keyword>
<dbReference type="PANTHER" id="PTHR31528:SF1">
    <property type="entry name" value="4-AMINO-5-HYDROXYMETHYL-2-METHYLPYRIMIDINE PHOSPHATE SYNTHASE THI11-RELATED"/>
    <property type="match status" value="1"/>
</dbReference>
<dbReference type="Proteomes" id="UP001589702">
    <property type="component" value="Unassembled WGS sequence"/>
</dbReference>
<evidence type="ECO:0000256" key="7">
    <source>
        <dbReference type="ARBA" id="ARBA00022898"/>
    </source>
</evidence>
<evidence type="ECO:0000256" key="6">
    <source>
        <dbReference type="ARBA" id="ARBA00022723"/>
    </source>
</evidence>
<evidence type="ECO:0000256" key="8">
    <source>
        <dbReference type="ARBA" id="ARBA00022977"/>
    </source>
</evidence>
<evidence type="ECO:0000256" key="2">
    <source>
        <dbReference type="ARBA" id="ARBA00004948"/>
    </source>
</evidence>
<dbReference type="Pfam" id="PF09084">
    <property type="entry name" value="NMT1"/>
    <property type="match status" value="1"/>
</dbReference>
<dbReference type="Gene3D" id="3.40.190.10">
    <property type="entry name" value="Periplasmic binding protein-like II"/>
    <property type="match status" value="2"/>
</dbReference>
<dbReference type="RefSeq" id="WP_344787958.1">
    <property type="nucleotide sequence ID" value="NZ_BAAAWN010000001.1"/>
</dbReference>
<keyword evidence="6" id="KW-0479">Metal-binding</keyword>
<evidence type="ECO:0000259" key="12">
    <source>
        <dbReference type="Pfam" id="PF09084"/>
    </source>
</evidence>
<feature type="domain" description="SsuA/THI5-like" evidence="12">
    <location>
        <begin position="121"/>
        <end position="328"/>
    </location>
</feature>
<evidence type="ECO:0000256" key="4">
    <source>
        <dbReference type="ARBA" id="ARBA00011738"/>
    </source>
</evidence>
<dbReference type="EMBL" id="JBHMBC010000002">
    <property type="protein sequence ID" value="MFB9817970.1"/>
    <property type="molecule type" value="Genomic_DNA"/>
</dbReference>
<comment type="subunit">
    <text evidence="4">Homodimer.</text>
</comment>
<keyword evidence="7" id="KW-0663">Pyridoxal phosphate</keyword>
<dbReference type="SUPFAM" id="SSF53850">
    <property type="entry name" value="Periplasmic binding protein-like II"/>
    <property type="match status" value="1"/>
</dbReference>
<evidence type="ECO:0000256" key="3">
    <source>
        <dbReference type="ARBA" id="ARBA00009406"/>
    </source>
</evidence>
<evidence type="ECO:0000313" key="14">
    <source>
        <dbReference type="Proteomes" id="UP001589702"/>
    </source>
</evidence>
<dbReference type="PROSITE" id="PS51318">
    <property type="entry name" value="TAT"/>
    <property type="match status" value="1"/>
</dbReference>
<accession>A0ABV5XVU0</accession>
<evidence type="ECO:0000256" key="1">
    <source>
        <dbReference type="ARBA" id="ARBA00003469"/>
    </source>
</evidence>
<keyword evidence="5" id="KW-0808">Transferase</keyword>
<organism evidence="13 14">
    <name type="scientific">Arthrobacter ramosus</name>
    <dbReference type="NCBI Taxonomy" id="1672"/>
    <lineage>
        <taxon>Bacteria</taxon>
        <taxon>Bacillati</taxon>
        <taxon>Actinomycetota</taxon>
        <taxon>Actinomycetes</taxon>
        <taxon>Micrococcales</taxon>
        <taxon>Micrococcaceae</taxon>
        <taxon>Arthrobacter</taxon>
    </lineage>
</organism>
<name>A0ABV5XVU0_ARTRM</name>
<keyword evidence="9" id="KW-0408">Iron</keyword>
<proteinExistence type="inferred from homology"/>
<gene>
    <name evidence="13" type="ORF">ACFFP1_00470</name>
</gene>
<comment type="catalytic activity">
    <reaction evidence="11">
        <text>N(6)-(pyridoxal phosphate)-L-lysyl-[4-amino-5-hydroxymethyl-2-methylpyrimidine phosphate synthase] + L-histidyl-[4-amino-5-hydroxymethyl-2-methylpyrimidine phosphate synthase] + 2 Fe(3+) + 4 H2O = L-lysyl-[4-amino-5-hydroxymethyl-2-methylpyrimidine phosphate synthase] + (2S)-2-amino-5-hydroxy-4-oxopentanoyl-[4-amino-5-hydroxymethyl-2-methylpyrimidine phosphate synthase] + 4-amino-2-methyl-5-(phosphooxymethyl)pyrimidine + 3-oxopropanoate + 2 Fe(2+) + 2 H(+)</text>
        <dbReference type="Rhea" id="RHEA:65756"/>
        <dbReference type="Rhea" id="RHEA-COMP:16892"/>
        <dbReference type="Rhea" id="RHEA-COMP:16893"/>
        <dbReference type="Rhea" id="RHEA-COMP:16894"/>
        <dbReference type="Rhea" id="RHEA-COMP:16895"/>
        <dbReference type="ChEBI" id="CHEBI:15377"/>
        <dbReference type="ChEBI" id="CHEBI:15378"/>
        <dbReference type="ChEBI" id="CHEBI:29033"/>
        <dbReference type="ChEBI" id="CHEBI:29034"/>
        <dbReference type="ChEBI" id="CHEBI:29969"/>
        <dbReference type="ChEBI" id="CHEBI:29979"/>
        <dbReference type="ChEBI" id="CHEBI:33190"/>
        <dbReference type="ChEBI" id="CHEBI:58354"/>
        <dbReference type="ChEBI" id="CHEBI:143915"/>
        <dbReference type="ChEBI" id="CHEBI:157692"/>
    </reaction>
    <physiologicalReaction direction="left-to-right" evidence="11">
        <dbReference type="Rhea" id="RHEA:65757"/>
    </physiologicalReaction>
</comment>
<comment type="pathway">
    <text evidence="2">Cofactor biosynthesis; thiamine diphosphate biosynthesis.</text>
</comment>
<sequence>MADALPIPTRNNTIAEMFVMNINCRFSPRQNSTRFSDEKDSSVINTNDASVASSAEATLMSALPSPAMSRRHLLRGVGAGALAVAGGSLLAACGAATTSSSTVSSGAASGTVGLQLVFIKNVQFAGSYFADQNGYWKNLGLNVNLMAGGPNLTVEPVVQSGKALVGITHTAQAVKAIINGADLQIIGTGFQKNPFVLISRAAAPIKTPQDLAGKKIGVQALDLPVFTAFLTANKIDKSTFTIVPLQSDPTPLVTGELDGIMGFYSNEPNFLRIKGVEPYNLLFDSFNYPLMEEAYIVKKSNLQDPAKRAQIVALMQGESKGWLDAVASVDKAADLAVNNYGKDLKLDTSQQVLAMKSEVDLVVTADTKAHGLFWMTDTLINGTVNSLKLGGVEATKDMFTLDVLNDVYKGKATV</sequence>
<evidence type="ECO:0000256" key="5">
    <source>
        <dbReference type="ARBA" id="ARBA00022679"/>
    </source>
</evidence>
<evidence type="ECO:0000256" key="9">
    <source>
        <dbReference type="ARBA" id="ARBA00023004"/>
    </source>
</evidence>
<reference evidence="13 14" key="1">
    <citation type="submission" date="2024-09" db="EMBL/GenBank/DDBJ databases">
        <authorList>
            <person name="Sun Q."/>
            <person name="Mori K."/>
        </authorList>
    </citation>
    <scope>NUCLEOTIDE SEQUENCE [LARGE SCALE GENOMIC DNA]</scope>
    <source>
        <strain evidence="13 14">JCM 1334</strain>
    </source>
</reference>